<proteinExistence type="predicted"/>
<dbReference type="eggNOG" id="arCOG01467">
    <property type="taxonomic scope" value="Archaea"/>
</dbReference>
<name>B8GHG9_METPE</name>
<dbReference type="STRING" id="521011.Mpal_1239"/>
<keyword evidence="3" id="KW-1185">Reference proteome</keyword>
<organism evidence="2 3">
    <name type="scientific">Methanosphaerula palustris (strain ATCC BAA-1556 / DSM 19958 / E1-9c)</name>
    <dbReference type="NCBI Taxonomy" id="521011"/>
    <lineage>
        <taxon>Archaea</taxon>
        <taxon>Methanobacteriati</taxon>
        <taxon>Methanobacteriota</taxon>
        <taxon>Stenosarchaea group</taxon>
        <taxon>Methanomicrobia</taxon>
        <taxon>Methanomicrobiales</taxon>
        <taxon>Methanoregulaceae</taxon>
        <taxon>Methanosphaerula</taxon>
    </lineage>
</organism>
<feature type="transmembrane region" description="Helical" evidence="1">
    <location>
        <begin position="87"/>
        <end position="115"/>
    </location>
</feature>
<keyword evidence="1" id="KW-0812">Transmembrane</keyword>
<keyword evidence="1" id="KW-1133">Transmembrane helix</keyword>
<protein>
    <recommendedName>
        <fullName evidence="4">ABC-2 type transporter</fullName>
    </recommendedName>
</protein>
<dbReference type="HOGENOM" id="CLU_1976546_0_0_2"/>
<sequence length="126" mass="13716">MDIIYTIWLQSMMRFIRSQSRIIGSISMPLFFLGFGLNSVVSIPGLGKNYLQFLIPGLAAMSVLFTSAFSGIQIITEKQFGFLKKTLIALVIGLAIMLGQTAGGATTAVTSSIWIDQVEHDPADKK</sequence>
<evidence type="ECO:0000313" key="3">
    <source>
        <dbReference type="Proteomes" id="UP000002457"/>
    </source>
</evidence>
<feature type="transmembrane region" description="Helical" evidence="1">
    <location>
        <begin position="53"/>
        <end position="75"/>
    </location>
</feature>
<gene>
    <name evidence="2" type="ordered locus">Mpal_1239</name>
</gene>
<dbReference type="KEGG" id="mpl:Mpal_1239"/>
<dbReference type="Proteomes" id="UP000002457">
    <property type="component" value="Chromosome"/>
</dbReference>
<dbReference type="EMBL" id="CP001338">
    <property type="protein sequence ID" value="ACL16574.1"/>
    <property type="molecule type" value="Genomic_DNA"/>
</dbReference>
<keyword evidence="1" id="KW-0472">Membrane</keyword>
<feature type="transmembrane region" description="Helical" evidence="1">
    <location>
        <begin position="21"/>
        <end position="41"/>
    </location>
</feature>
<accession>B8GHG9</accession>
<dbReference type="AlphaFoldDB" id="B8GHG9"/>
<reference evidence="2 3" key="1">
    <citation type="journal article" date="2015" name="Genome Announc.">
        <title>Complete Genome Sequence of Methanosphaerula palustris E1-9CT, a Hydrogenotrophic Methanogen Isolated from a Minerotrophic Fen Peatland.</title>
        <authorList>
            <person name="Cadillo-Quiroz H."/>
            <person name="Browne P."/>
            <person name="Kyrpides N."/>
            <person name="Woyke T."/>
            <person name="Goodwin L."/>
            <person name="Detter C."/>
            <person name="Yavitt J.B."/>
            <person name="Zinder S.H."/>
        </authorList>
    </citation>
    <scope>NUCLEOTIDE SEQUENCE [LARGE SCALE GENOMIC DNA]</scope>
    <source>
        <strain evidence="3">ATCC BAA-1556 / DSM 19958 / E1-9c</strain>
    </source>
</reference>
<evidence type="ECO:0000313" key="2">
    <source>
        <dbReference type="EMBL" id="ACL16574.1"/>
    </source>
</evidence>
<evidence type="ECO:0008006" key="4">
    <source>
        <dbReference type="Google" id="ProtNLM"/>
    </source>
</evidence>
<evidence type="ECO:0000256" key="1">
    <source>
        <dbReference type="SAM" id="Phobius"/>
    </source>
</evidence>